<protein>
    <recommendedName>
        <fullName evidence="5">Lipoprotein</fullName>
    </recommendedName>
</protein>
<dbReference type="PROSITE" id="PS51257">
    <property type="entry name" value="PROKAR_LIPOPROTEIN"/>
    <property type="match status" value="1"/>
</dbReference>
<dbReference type="AlphaFoldDB" id="A0AAJ1QBI7"/>
<proteinExistence type="predicted"/>
<dbReference type="Proteomes" id="UP001170959">
    <property type="component" value="Unassembled WGS sequence"/>
</dbReference>
<feature type="transmembrane region" description="Helical" evidence="1">
    <location>
        <begin position="158"/>
        <end position="179"/>
    </location>
</feature>
<dbReference type="RefSeq" id="WP_286491311.1">
    <property type="nucleotide sequence ID" value="NZ_JACAGJ010000001.1"/>
</dbReference>
<accession>A0AAJ1QBI7</accession>
<name>A0AAJ1QBI7_9FLAO</name>
<feature type="signal peptide" evidence="2">
    <location>
        <begin position="1"/>
        <end position="18"/>
    </location>
</feature>
<evidence type="ECO:0008006" key="5">
    <source>
        <dbReference type="Google" id="ProtNLM"/>
    </source>
</evidence>
<keyword evidence="1" id="KW-0472">Membrane</keyword>
<keyword evidence="1" id="KW-1133">Transmembrane helix</keyword>
<reference evidence="3" key="2">
    <citation type="journal article" date="2022" name="Sci. Total Environ.">
        <title>Prevalence, transmission, and molecular epidemiology of tet(X)-positive bacteria among humans, animals, and environmental niches in China: An epidemiological, and genomic-based study.</title>
        <authorList>
            <person name="Dong N."/>
            <person name="Zeng Y."/>
            <person name="Cai C."/>
            <person name="Sun C."/>
            <person name="Lu J."/>
            <person name="Liu C."/>
            <person name="Zhou H."/>
            <person name="Sun Q."/>
            <person name="Shu L."/>
            <person name="Wang H."/>
            <person name="Wang Y."/>
            <person name="Wang S."/>
            <person name="Wu C."/>
            <person name="Chan E.W."/>
            <person name="Chen G."/>
            <person name="Shen Z."/>
            <person name="Chen S."/>
            <person name="Zhang R."/>
        </authorList>
    </citation>
    <scope>NUCLEOTIDE SEQUENCE</scope>
    <source>
        <strain evidence="3">R655-4</strain>
    </source>
</reference>
<evidence type="ECO:0000313" key="4">
    <source>
        <dbReference type="Proteomes" id="UP001170959"/>
    </source>
</evidence>
<evidence type="ECO:0000313" key="3">
    <source>
        <dbReference type="EMBL" id="MDM1070902.1"/>
    </source>
</evidence>
<organism evidence="3 4">
    <name type="scientific">Empedobacter brevis</name>
    <dbReference type="NCBI Taxonomy" id="247"/>
    <lineage>
        <taxon>Bacteria</taxon>
        <taxon>Pseudomonadati</taxon>
        <taxon>Bacteroidota</taxon>
        <taxon>Flavobacteriia</taxon>
        <taxon>Flavobacteriales</taxon>
        <taxon>Weeksellaceae</taxon>
        <taxon>Empedobacter</taxon>
    </lineage>
</organism>
<keyword evidence="1" id="KW-0812">Transmembrane</keyword>
<sequence>MKQLCIFLSVLFLLFACATKRKTKEVEKTEIKTENVVKNDSVFELNSKVSKIETNQTFNEFESILKALNVQYDGEQGNDLKVILNRTEKGTELNVSGKGKANYNENTEKVKNLNRNDVVNVLDSIIDARVEQYKYERAQQLVDSFKSEKENNTTGFQFGAYLTGFGVLCLIIFLVWISWQLRLKYNQF</sequence>
<reference evidence="3" key="1">
    <citation type="submission" date="2020-06" db="EMBL/GenBank/DDBJ databases">
        <authorList>
            <person name="Dong N."/>
        </authorList>
    </citation>
    <scope>NUCLEOTIDE SEQUENCE</scope>
    <source>
        <strain evidence="3">R655-4</strain>
    </source>
</reference>
<comment type="caution">
    <text evidence="3">The sequence shown here is derived from an EMBL/GenBank/DDBJ whole genome shotgun (WGS) entry which is preliminary data.</text>
</comment>
<keyword evidence="2" id="KW-0732">Signal</keyword>
<evidence type="ECO:0000256" key="1">
    <source>
        <dbReference type="SAM" id="Phobius"/>
    </source>
</evidence>
<feature type="chain" id="PRO_5042574553" description="Lipoprotein" evidence="2">
    <location>
        <begin position="19"/>
        <end position="188"/>
    </location>
</feature>
<dbReference type="EMBL" id="JACAGJ010000001">
    <property type="protein sequence ID" value="MDM1070902.1"/>
    <property type="molecule type" value="Genomic_DNA"/>
</dbReference>
<evidence type="ECO:0000256" key="2">
    <source>
        <dbReference type="SAM" id="SignalP"/>
    </source>
</evidence>
<gene>
    <name evidence="3" type="ORF">HX001_00180</name>
</gene>